<keyword evidence="2" id="KW-1185">Reference proteome</keyword>
<proteinExistence type="predicted"/>
<comment type="caution">
    <text evidence="1">The sequence shown here is derived from an EMBL/GenBank/DDBJ whole genome shotgun (WGS) entry which is preliminary data.</text>
</comment>
<protein>
    <submittedName>
        <fullName evidence="1">Uncharacterized protein</fullName>
    </submittedName>
</protein>
<gene>
    <name evidence="1" type="ORF">EJ04DRAFT_21028</name>
</gene>
<sequence length="262" mass="29298">MRRYRQMPFVWTIEYMLRFGPDGSVHVGGAVCSKRGLRVRGVAVVFLGDVGKKQMSAGSSRRRWRWRWRWRAVPKRQARRGEGRSSPGQPTTLLAASGLCEWHQVRAGAVYLPTPPFRHWPALSSTPAGEVDGRSSIDDFGQPCTMEARGNGVHHLQARGVDSASSILVIDGENNPAMTVRRWQSVLWPLNNHPFSRLANHADICIMETFEIDGPSRQKKSPQERSSNRLLLLSSSCIACGRLHPRSRAPRATAEAIVQIND</sequence>
<dbReference type="EMBL" id="ML996203">
    <property type="protein sequence ID" value="KAF2731091.1"/>
    <property type="molecule type" value="Genomic_DNA"/>
</dbReference>
<name>A0A9P4QUB9_9PLEO</name>
<dbReference type="Proteomes" id="UP000799444">
    <property type="component" value="Unassembled WGS sequence"/>
</dbReference>
<reference evidence="1" key="1">
    <citation type="journal article" date="2020" name="Stud. Mycol.">
        <title>101 Dothideomycetes genomes: a test case for predicting lifestyles and emergence of pathogens.</title>
        <authorList>
            <person name="Haridas S."/>
            <person name="Albert R."/>
            <person name="Binder M."/>
            <person name="Bloem J."/>
            <person name="Labutti K."/>
            <person name="Salamov A."/>
            <person name="Andreopoulos B."/>
            <person name="Baker S."/>
            <person name="Barry K."/>
            <person name="Bills G."/>
            <person name="Bluhm B."/>
            <person name="Cannon C."/>
            <person name="Castanera R."/>
            <person name="Culley D."/>
            <person name="Daum C."/>
            <person name="Ezra D."/>
            <person name="Gonzalez J."/>
            <person name="Henrissat B."/>
            <person name="Kuo A."/>
            <person name="Liang C."/>
            <person name="Lipzen A."/>
            <person name="Lutzoni F."/>
            <person name="Magnuson J."/>
            <person name="Mondo S."/>
            <person name="Nolan M."/>
            <person name="Ohm R."/>
            <person name="Pangilinan J."/>
            <person name="Park H.-J."/>
            <person name="Ramirez L."/>
            <person name="Alfaro M."/>
            <person name="Sun H."/>
            <person name="Tritt A."/>
            <person name="Yoshinaga Y."/>
            <person name="Zwiers L.-H."/>
            <person name="Turgeon B."/>
            <person name="Goodwin S."/>
            <person name="Spatafora J."/>
            <person name="Crous P."/>
            <person name="Grigoriev I."/>
        </authorList>
    </citation>
    <scope>NUCLEOTIDE SEQUENCE</scope>
    <source>
        <strain evidence="1">CBS 125425</strain>
    </source>
</reference>
<dbReference type="AlphaFoldDB" id="A0A9P4QUB9"/>
<accession>A0A9P4QUB9</accession>
<evidence type="ECO:0000313" key="1">
    <source>
        <dbReference type="EMBL" id="KAF2731091.1"/>
    </source>
</evidence>
<organism evidence="1 2">
    <name type="scientific">Polyplosphaeria fusca</name>
    <dbReference type="NCBI Taxonomy" id="682080"/>
    <lineage>
        <taxon>Eukaryota</taxon>
        <taxon>Fungi</taxon>
        <taxon>Dikarya</taxon>
        <taxon>Ascomycota</taxon>
        <taxon>Pezizomycotina</taxon>
        <taxon>Dothideomycetes</taxon>
        <taxon>Pleosporomycetidae</taxon>
        <taxon>Pleosporales</taxon>
        <taxon>Tetraplosphaeriaceae</taxon>
        <taxon>Polyplosphaeria</taxon>
    </lineage>
</organism>
<evidence type="ECO:0000313" key="2">
    <source>
        <dbReference type="Proteomes" id="UP000799444"/>
    </source>
</evidence>